<dbReference type="PANTHER" id="PTHR43034:SF2">
    <property type="entry name" value="ION-TRANSLOCATING OXIDOREDUCTASE COMPLEX SUBUNIT C"/>
    <property type="match status" value="1"/>
</dbReference>
<dbReference type="InterPro" id="IPR010208">
    <property type="entry name" value="Ion_transpt_RnfC/RsxC"/>
</dbReference>
<sequence>MKVKTFKQGIHPAYNKELTAGKALQKAKDPAQVVIPLQQNIGAPCEPLVKVGDQVKVGQKIGESQSFVSAPIHSSISGVVKAIREVEVGTGRKTLAVIIESDGQNTLHEDVKPKGDLDSLSGDEIREIIREAGIVGMGGAMFPTHVKLSVPEGKTVDTVILNGAECEPYLTVDHRIMIEHPEEVVYGLKALMKVLNVNKGYIGIEDNKSDAIEAMIKATENEPEIEVVPLETKYPQGGEKMLITAVTGREVPSGGLPADAGCVVNNVTTAYAIAKAIKTGMPLIERPVTITGRGIKEPKNLMVKIGTSVAELIEQAGGFKGKPGKVILGGPMMGISAHNIDVPVLKGTSGILVLTADEVEDFEPRPCIRCARCVDVCPVFLMPVTLANYAQHDMFAELENYNVLDCIECGSCSYICPAKRPLLHYIRLGKAEVLAQRRKK</sequence>
<dbReference type="PROSITE" id="PS51379">
    <property type="entry name" value="4FE4S_FER_2"/>
    <property type="match status" value="2"/>
</dbReference>
<feature type="binding site" evidence="8">
    <location>
        <position position="367"/>
    </location>
    <ligand>
        <name>[4Fe-4S] cluster</name>
        <dbReference type="ChEBI" id="CHEBI:49883"/>
        <label>1</label>
    </ligand>
</feature>
<keyword evidence="5 8" id="KW-0249">Electron transport</keyword>
<feature type="binding site" evidence="8">
    <location>
        <position position="370"/>
    </location>
    <ligand>
        <name>[4Fe-4S] cluster</name>
        <dbReference type="ChEBI" id="CHEBI:49883"/>
        <label>1</label>
    </ligand>
</feature>
<dbReference type="Gene3D" id="3.40.50.11540">
    <property type="entry name" value="NADH-ubiquinone oxidoreductase 51kDa subunit"/>
    <property type="match status" value="1"/>
</dbReference>
<dbReference type="KEGG" id="aft:BBF96_07825"/>
<evidence type="ECO:0000256" key="7">
    <source>
        <dbReference type="ARBA" id="ARBA00023014"/>
    </source>
</evidence>
<feature type="domain" description="4Fe-4S ferredoxin-type" evidence="9">
    <location>
        <begin position="355"/>
        <end position="387"/>
    </location>
</feature>
<feature type="domain" description="4Fe-4S ferredoxin-type" evidence="9">
    <location>
        <begin position="394"/>
        <end position="426"/>
    </location>
</feature>
<dbReference type="OrthoDB" id="9767754at2"/>
<dbReference type="InterPro" id="IPR011538">
    <property type="entry name" value="Nuo51_FMN-bd"/>
</dbReference>
<keyword evidence="11" id="KW-1185">Reference proteome</keyword>
<dbReference type="Gene3D" id="3.30.70.20">
    <property type="match status" value="1"/>
</dbReference>
<dbReference type="RefSeq" id="WP_127016631.1">
    <property type="nucleotide sequence ID" value="NZ_CP016379.1"/>
</dbReference>
<keyword evidence="6 8" id="KW-0408">Iron</keyword>
<name>A0A3Q9HQW0_9FIRM</name>
<evidence type="ECO:0000256" key="5">
    <source>
        <dbReference type="ARBA" id="ARBA00022982"/>
    </source>
</evidence>
<dbReference type="Proteomes" id="UP000267250">
    <property type="component" value="Chromosome"/>
</dbReference>
<dbReference type="EC" id="7.-.-.-" evidence="8"/>
<comment type="subcellular location">
    <subcellularLocation>
        <location evidence="8">Cell membrane</location>
        <topology evidence="8">Peripheral membrane protein</topology>
    </subcellularLocation>
</comment>
<evidence type="ECO:0000259" key="9">
    <source>
        <dbReference type="PROSITE" id="PS51379"/>
    </source>
</evidence>
<proteinExistence type="inferred from homology"/>
<dbReference type="GO" id="GO:0005886">
    <property type="term" value="C:plasma membrane"/>
    <property type="evidence" value="ECO:0007669"/>
    <property type="project" value="UniProtKB-SubCell"/>
</dbReference>
<feature type="binding site" evidence="8">
    <location>
        <position position="373"/>
    </location>
    <ligand>
        <name>[4Fe-4S] cluster</name>
        <dbReference type="ChEBI" id="CHEBI:49883"/>
        <label>1</label>
    </ligand>
</feature>
<evidence type="ECO:0000256" key="1">
    <source>
        <dbReference type="ARBA" id="ARBA00022448"/>
    </source>
</evidence>
<dbReference type="InterPro" id="IPR019554">
    <property type="entry name" value="Soluble_ligand-bd"/>
</dbReference>
<gene>
    <name evidence="8" type="primary">rnfC</name>
    <name evidence="10" type="ORF">BBF96_07825</name>
</gene>
<keyword evidence="8" id="KW-1003">Cell membrane</keyword>
<dbReference type="GO" id="GO:0009055">
    <property type="term" value="F:electron transfer activity"/>
    <property type="evidence" value="ECO:0007669"/>
    <property type="project" value="InterPro"/>
</dbReference>
<protein>
    <recommendedName>
        <fullName evidence="8">Ion-translocating oxidoreductase complex subunit C</fullName>
        <ecNumber evidence="8">7.-.-.-</ecNumber>
    </recommendedName>
    <alternativeName>
        <fullName evidence="8">Rnf electron transport complex subunit C</fullName>
    </alternativeName>
</protein>
<feature type="binding site" evidence="8">
    <location>
        <position position="377"/>
    </location>
    <ligand>
        <name>[4Fe-4S] cluster</name>
        <dbReference type="ChEBI" id="CHEBI:49883"/>
        <label>2</label>
    </ligand>
</feature>
<dbReference type="Pfam" id="PF10531">
    <property type="entry name" value="SLBB"/>
    <property type="match status" value="1"/>
</dbReference>
<dbReference type="GO" id="GO:0022900">
    <property type="term" value="P:electron transport chain"/>
    <property type="evidence" value="ECO:0007669"/>
    <property type="project" value="UniProtKB-UniRule"/>
</dbReference>
<dbReference type="Pfam" id="PF13375">
    <property type="entry name" value="RnfC_N"/>
    <property type="match status" value="1"/>
</dbReference>
<dbReference type="InterPro" id="IPR017896">
    <property type="entry name" value="4Fe4S_Fe-S-bd"/>
</dbReference>
<dbReference type="NCBIfam" id="NF003454">
    <property type="entry name" value="PRK05035.1"/>
    <property type="match status" value="1"/>
</dbReference>
<accession>A0A3Q9HQW0</accession>
<dbReference type="SUPFAM" id="SSF142019">
    <property type="entry name" value="Nqo1 FMN-binding domain-like"/>
    <property type="match status" value="1"/>
</dbReference>
<dbReference type="PANTHER" id="PTHR43034">
    <property type="entry name" value="ION-TRANSLOCATING OXIDOREDUCTASE COMPLEX SUBUNIT C"/>
    <property type="match status" value="1"/>
</dbReference>
<dbReference type="InterPro" id="IPR026902">
    <property type="entry name" value="RnfC_N"/>
</dbReference>
<keyword evidence="8" id="KW-0472">Membrane</keyword>
<dbReference type="InterPro" id="IPR017900">
    <property type="entry name" value="4Fe4S_Fe_S_CS"/>
</dbReference>
<dbReference type="GO" id="GO:0046872">
    <property type="term" value="F:metal ion binding"/>
    <property type="evidence" value="ECO:0007669"/>
    <property type="project" value="UniProtKB-KW"/>
</dbReference>
<comment type="subunit">
    <text evidence="8">The complex is composed of six subunits: RnfA, RnfB, RnfC, RnfD, RnfE and RnfG.</text>
</comment>
<keyword evidence="2 8" id="KW-0004">4Fe-4S</keyword>
<keyword evidence="3 8" id="KW-0479">Metal-binding</keyword>
<evidence type="ECO:0000256" key="3">
    <source>
        <dbReference type="ARBA" id="ARBA00022723"/>
    </source>
</evidence>
<dbReference type="Pfam" id="PF13237">
    <property type="entry name" value="Fer4_10"/>
    <property type="match status" value="1"/>
</dbReference>
<dbReference type="AlphaFoldDB" id="A0A3Q9HQW0"/>
<evidence type="ECO:0000256" key="6">
    <source>
        <dbReference type="ARBA" id="ARBA00023004"/>
    </source>
</evidence>
<organism evidence="10 11">
    <name type="scientific">Anoxybacter fermentans</name>
    <dbReference type="NCBI Taxonomy" id="1323375"/>
    <lineage>
        <taxon>Bacteria</taxon>
        <taxon>Bacillati</taxon>
        <taxon>Bacillota</taxon>
        <taxon>Clostridia</taxon>
        <taxon>Halanaerobiales</taxon>
        <taxon>Anoxybacter</taxon>
    </lineage>
</organism>
<evidence type="ECO:0000256" key="8">
    <source>
        <dbReference type="HAMAP-Rule" id="MF_00461"/>
    </source>
</evidence>
<feature type="binding site" evidence="8">
    <location>
        <position position="406"/>
    </location>
    <ligand>
        <name>[4Fe-4S] cluster</name>
        <dbReference type="ChEBI" id="CHEBI:49883"/>
        <label>2</label>
    </ligand>
</feature>
<feature type="binding site" evidence="8">
    <location>
        <position position="412"/>
    </location>
    <ligand>
        <name>[4Fe-4S] cluster</name>
        <dbReference type="ChEBI" id="CHEBI:49883"/>
        <label>2</label>
    </ligand>
</feature>
<evidence type="ECO:0000313" key="11">
    <source>
        <dbReference type="Proteomes" id="UP000267250"/>
    </source>
</evidence>
<dbReference type="PROSITE" id="PS00198">
    <property type="entry name" value="4FE4S_FER_1"/>
    <property type="match status" value="2"/>
</dbReference>
<keyword evidence="1 8" id="KW-0813">Transport</keyword>
<feature type="binding site" evidence="8">
    <location>
        <position position="409"/>
    </location>
    <ligand>
        <name>[4Fe-4S] cluster</name>
        <dbReference type="ChEBI" id="CHEBI:49883"/>
        <label>2</label>
    </ligand>
</feature>
<dbReference type="GO" id="GO:0051539">
    <property type="term" value="F:4 iron, 4 sulfur cluster binding"/>
    <property type="evidence" value="ECO:0007669"/>
    <property type="project" value="UniProtKB-KW"/>
</dbReference>
<dbReference type="NCBIfam" id="TIGR01945">
    <property type="entry name" value="rnfC"/>
    <property type="match status" value="1"/>
</dbReference>
<comment type="similarity">
    <text evidence="8">Belongs to the 4Fe4S bacterial-type ferredoxin family. RnfC subfamily.</text>
</comment>
<comment type="cofactor">
    <cofactor evidence="8">
        <name>[4Fe-4S] cluster</name>
        <dbReference type="ChEBI" id="CHEBI:49883"/>
    </cofactor>
    <text evidence="8">Binds 2 [4Fe-4S] clusters per subunit.</text>
</comment>
<dbReference type="EMBL" id="CP016379">
    <property type="protein sequence ID" value="AZR73300.1"/>
    <property type="molecule type" value="Genomic_DNA"/>
</dbReference>
<dbReference type="SUPFAM" id="SSF46548">
    <property type="entry name" value="alpha-helical ferredoxin"/>
    <property type="match status" value="1"/>
</dbReference>
<evidence type="ECO:0000256" key="4">
    <source>
        <dbReference type="ARBA" id="ARBA00022737"/>
    </source>
</evidence>
<feature type="binding site" evidence="8">
    <location>
        <position position="416"/>
    </location>
    <ligand>
        <name>[4Fe-4S] cluster</name>
        <dbReference type="ChEBI" id="CHEBI:49883"/>
        <label>1</label>
    </ligand>
</feature>
<keyword evidence="4 8" id="KW-0677">Repeat</keyword>
<comment type="function">
    <text evidence="8">Part of a membrane-bound complex that couples electron transfer with translocation of ions across the membrane.</text>
</comment>
<dbReference type="Pfam" id="PF01512">
    <property type="entry name" value="Complex1_51K"/>
    <property type="match status" value="1"/>
</dbReference>
<dbReference type="HAMAP" id="MF_00461">
    <property type="entry name" value="RsxC_RnfC"/>
    <property type="match status" value="1"/>
</dbReference>
<evidence type="ECO:0000313" key="10">
    <source>
        <dbReference type="EMBL" id="AZR73300.1"/>
    </source>
</evidence>
<dbReference type="InterPro" id="IPR037225">
    <property type="entry name" value="Nuo51_FMN-bd_sf"/>
</dbReference>
<evidence type="ECO:0000256" key="2">
    <source>
        <dbReference type="ARBA" id="ARBA00022485"/>
    </source>
</evidence>
<keyword evidence="8" id="KW-1278">Translocase</keyword>
<keyword evidence="7 8" id="KW-0411">Iron-sulfur</keyword>
<reference evidence="10 11" key="1">
    <citation type="submission" date="2016-07" db="EMBL/GenBank/DDBJ databases">
        <title>Genome and transcriptome analysis of iron-reducing fermentative bacteria Anoxybacter fermentans.</title>
        <authorList>
            <person name="Zeng X."/>
            <person name="Shao Z."/>
        </authorList>
    </citation>
    <scope>NUCLEOTIDE SEQUENCE [LARGE SCALE GENOMIC DNA]</scope>
    <source>
        <strain evidence="10 11">DY22613</strain>
    </source>
</reference>